<feature type="region of interest" description="Disordered" evidence="2">
    <location>
        <begin position="103"/>
        <end position="166"/>
    </location>
</feature>
<evidence type="ECO:0000313" key="5">
    <source>
        <dbReference type="Proteomes" id="UP000789706"/>
    </source>
</evidence>
<dbReference type="SMART" id="SM00360">
    <property type="entry name" value="RRM"/>
    <property type="match status" value="1"/>
</dbReference>
<feature type="compositionally biased region" description="Basic and acidic residues" evidence="2">
    <location>
        <begin position="272"/>
        <end position="308"/>
    </location>
</feature>
<organism evidence="4 5">
    <name type="scientific">Diversispora eburnea</name>
    <dbReference type="NCBI Taxonomy" id="1213867"/>
    <lineage>
        <taxon>Eukaryota</taxon>
        <taxon>Fungi</taxon>
        <taxon>Fungi incertae sedis</taxon>
        <taxon>Mucoromycota</taxon>
        <taxon>Glomeromycotina</taxon>
        <taxon>Glomeromycetes</taxon>
        <taxon>Diversisporales</taxon>
        <taxon>Diversisporaceae</taxon>
        <taxon>Diversispora</taxon>
    </lineage>
</organism>
<evidence type="ECO:0000259" key="3">
    <source>
        <dbReference type="PROSITE" id="PS50102"/>
    </source>
</evidence>
<evidence type="ECO:0000313" key="4">
    <source>
        <dbReference type="EMBL" id="CAG8544164.1"/>
    </source>
</evidence>
<feature type="domain" description="RRM" evidence="3">
    <location>
        <begin position="181"/>
        <end position="253"/>
    </location>
</feature>
<dbReference type="Gene3D" id="3.30.70.330">
    <property type="match status" value="1"/>
</dbReference>
<dbReference type="SUPFAM" id="SSF52954">
    <property type="entry name" value="Class II aaRS ABD-related"/>
    <property type="match status" value="1"/>
</dbReference>
<accession>A0A9N9FKW2</accession>
<dbReference type="PANTHER" id="PTHR23295">
    <property type="entry name" value="NUCLEAR RECEPTOR COACTIVATOR 5-RELATED"/>
    <property type="match status" value="1"/>
</dbReference>
<feature type="compositionally biased region" description="Low complexity" evidence="2">
    <location>
        <begin position="123"/>
        <end position="133"/>
    </location>
</feature>
<dbReference type="OrthoDB" id="10044938at2759"/>
<comment type="caution">
    <text evidence="4">The sequence shown here is derived from an EMBL/GenBank/DDBJ whole genome shotgun (WGS) entry which is preliminary data.</text>
</comment>
<sequence>MSNVDDQSVNNNPNIINESMDFINKDHERTNSAPLTDFTFSIINEPSNNEPSAPLKNLSRENWTDFNTQSPKLEEKQIYLGDLTMKDQNMLQTSREIIEDEFMQEDNNPDGVLGGGVVETPPNDDNNNNAEHNNYGRENRRWRGRRSQSSHTDNNDKSEPKGHLNLRKLSDAEFQALPSGSRLFLGNLSTHSTSKKELYDIFSPHGEILQISIKNSFGFVQYDNPASVIRAIEKENGLEVSHGKPWHHSSSHEGGFKPSGGNRQGKHWNKKVYKDSWHQNDHRRYDEYDRRPNDYNNRRASYDSRENEYNNIGGGNRPPPRDDRKYRRNSYREDHHDERYPHRSKPYRIPSREFIERRQSRDNQYRSQSHDEHDDEFPLPRRQGNDVPECQIIVLEEAERNFIWQVESAFRDASISVHTLHLSRKLHIQAVIRQMIVEGVHAVIFMERHLALNGRVNMQIFDQTRLRDNVKYDEAVGLLLRTRITQRPSDFRSPDNLLFGGQPNIPQTQQTHSIGGQPAPTGLNSISLSNVNFAALANLLGTLQQPAAAANPSPNVQPMSIITPGNMQTSQPGSLTQQQPNFDVQQLLRQLSPQNAGIPNPPFITVPSQITSNLGPPPSTFNTSIVGQPTNTITPNSLTPNVIPLTQHQPQHINPNMQQFQTPSNVTDIMSQFKQYSTQR</sequence>
<keyword evidence="5" id="KW-1185">Reference proteome</keyword>
<dbReference type="GO" id="GO:0003723">
    <property type="term" value="F:RNA binding"/>
    <property type="evidence" value="ECO:0007669"/>
    <property type="project" value="UniProtKB-UniRule"/>
</dbReference>
<evidence type="ECO:0000256" key="2">
    <source>
        <dbReference type="SAM" id="MobiDB-lite"/>
    </source>
</evidence>
<dbReference type="InterPro" id="IPR012677">
    <property type="entry name" value="Nucleotide-bd_a/b_plait_sf"/>
</dbReference>
<gene>
    <name evidence="4" type="ORF">DEBURN_LOCUS6770</name>
</gene>
<feature type="compositionally biased region" description="Basic and acidic residues" evidence="2">
    <location>
        <begin position="350"/>
        <end position="379"/>
    </location>
</feature>
<keyword evidence="1" id="KW-0694">RNA-binding</keyword>
<feature type="region of interest" description="Disordered" evidence="2">
    <location>
        <begin position="240"/>
        <end position="384"/>
    </location>
</feature>
<dbReference type="InterPro" id="IPR052600">
    <property type="entry name" value="Nuc_rcpt_coact/corep"/>
</dbReference>
<evidence type="ECO:0000256" key="1">
    <source>
        <dbReference type="PROSITE-ProRule" id="PRU00176"/>
    </source>
</evidence>
<reference evidence="4" key="1">
    <citation type="submission" date="2021-06" db="EMBL/GenBank/DDBJ databases">
        <authorList>
            <person name="Kallberg Y."/>
            <person name="Tangrot J."/>
            <person name="Rosling A."/>
        </authorList>
    </citation>
    <scope>NUCLEOTIDE SEQUENCE</scope>
    <source>
        <strain evidence="4">AZ414A</strain>
    </source>
</reference>
<dbReference type="Gene3D" id="3.40.50.800">
    <property type="entry name" value="Anticodon-binding domain"/>
    <property type="match status" value="1"/>
</dbReference>
<protein>
    <submittedName>
        <fullName evidence="4">4032_t:CDS:1</fullName>
    </submittedName>
</protein>
<dbReference type="PROSITE" id="PS50102">
    <property type="entry name" value="RRM"/>
    <property type="match status" value="1"/>
</dbReference>
<proteinExistence type="predicted"/>
<dbReference type="Pfam" id="PF00076">
    <property type="entry name" value="RRM_1"/>
    <property type="match status" value="1"/>
</dbReference>
<dbReference type="PANTHER" id="PTHR23295:SF6">
    <property type="entry name" value="NEOSIN, ISOFORM A"/>
    <property type="match status" value="1"/>
</dbReference>
<name>A0A9N9FKW2_9GLOM</name>
<dbReference type="Proteomes" id="UP000789706">
    <property type="component" value="Unassembled WGS sequence"/>
</dbReference>
<dbReference type="InterPro" id="IPR036621">
    <property type="entry name" value="Anticodon-bd_dom_sf"/>
</dbReference>
<dbReference type="InterPro" id="IPR000504">
    <property type="entry name" value="RRM_dom"/>
</dbReference>
<dbReference type="SUPFAM" id="SSF54928">
    <property type="entry name" value="RNA-binding domain, RBD"/>
    <property type="match status" value="1"/>
</dbReference>
<dbReference type="EMBL" id="CAJVPK010000734">
    <property type="protein sequence ID" value="CAG8544164.1"/>
    <property type="molecule type" value="Genomic_DNA"/>
</dbReference>
<dbReference type="AlphaFoldDB" id="A0A9N9FKW2"/>
<dbReference type="InterPro" id="IPR035979">
    <property type="entry name" value="RBD_domain_sf"/>
</dbReference>
<feature type="compositionally biased region" description="Basic and acidic residues" evidence="2">
    <location>
        <begin position="153"/>
        <end position="162"/>
    </location>
</feature>
<feature type="compositionally biased region" description="Basic and acidic residues" evidence="2">
    <location>
        <begin position="319"/>
        <end position="341"/>
    </location>
</feature>